<dbReference type="InterPro" id="IPR003591">
    <property type="entry name" value="Leu-rich_rpt_typical-subtyp"/>
</dbReference>
<dbReference type="PROSITE" id="PS51450">
    <property type="entry name" value="LRR"/>
    <property type="match status" value="2"/>
</dbReference>
<accession>A0A167QZ89</accession>
<keyword evidence="2" id="KW-0677">Repeat</keyword>
<dbReference type="Proteomes" id="UP000076738">
    <property type="component" value="Unassembled WGS sequence"/>
</dbReference>
<reference evidence="4 5" key="1">
    <citation type="journal article" date="2016" name="Mol. Biol. Evol.">
        <title>Comparative Genomics of Early-Diverging Mushroom-Forming Fungi Provides Insights into the Origins of Lignocellulose Decay Capabilities.</title>
        <authorList>
            <person name="Nagy L.G."/>
            <person name="Riley R."/>
            <person name="Tritt A."/>
            <person name="Adam C."/>
            <person name="Daum C."/>
            <person name="Floudas D."/>
            <person name="Sun H."/>
            <person name="Yadav J.S."/>
            <person name="Pangilinan J."/>
            <person name="Larsson K.H."/>
            <person name="Matsuura K."/>
            <person name="Barry K."/>
            <person name="Labutti K."/>
            <person name="Kuo R."/>
            <person name="Ohm R.A."/>
            <person name="Bhattacharya S.S."/>
            <person name="Shirouzu T."/>
            <person name="Yoshinaga Y."/>
            <person name="Martin F.M."/>
            <person name="Grigoriev I.V."/>
            <person name="Hibbett D.S."/>
        </authorList>
    </citation>
    <scope>NUCLEOTIDE SEQUENCE [LARGE SCALE GENOMIC DNA]</scope>
    <source>
        <strain evidence="4 5">TUFC12733</strain>
    </source>
</reference>
<evidence type="ECO:0000256" key="2">
    <source>
        <dbReference type="ARBA" id="ARBA00022737"/>
    </source>
</evidence>
<evidence type="ECO:0000256" key="3">
    <source>
        <dbReference type="SAM" id="MobiDB-lite"/>
    </source>
</evidence>
<dbReference type="SMART" id="SM00369">
    <property type="entry name" value="LRR_TYP"/>
    <property type="match status" value="5"/>
</dbReference>
<dbReference type="Pfam" id="PF13855">
    <property type="entry name" value="LRR_8"/>
    <property type="match status" value="1"/>
</dbReference>
<dbReference type="STRING" id="1330018.A0A167QZ89"/>
<dbReference type="SUPFAM" id="SSF52058">
    <property type="entry name" value="L domain-like"/>
    <property type="match status" value="1"/>
</dbReference>
<proteinExistence type="predicted"/>
<keyword evidence="5" id="KW-1185">Reference proteome</keyword>
<sequence>MGKLSLKEQIAQRRAMVRDQATKATVTKPLDAEWADGRGFSGKKEEVDILGRSSMLVDITRARTSGKLDLSFRSLPCLPYALFNLHLGMEPSFPTPPPRDPTEKEVKQPSFYECIDLVSLRARDNMIEEIQEEISYFVSLKVLDLNRNKLSKLPPSFSELQSLINLDLAHNQFTSVPAELASLTALASLDISNNPLTGLENIPASLSVLLVSHCQLTLASLAGLPSGLIQLDISNNALGASPLLSGILERLSQLKSLTAKSCDLDPDDFQGDGWWMTRLSTLELGGPQKEAWEIEAEQRVTRRRHPAATSSPKQDRSANDDSGKSPSEDANAAEISAAGQGGGSESHVLDVFFNASTLTLTLPSSRARPTPPAYIPANTLPYDVILRHGWTDDLKCLVVTGRNTNPLFTLPGDDGGMVVLDRVEQLTMIDCGLAESTRIQVAGVERHEGTFALIARLFPSVRSLDLSYNRLPTLAGIREVLLLRRDNADGKTGVCELKLKGCGVNNLDELVALLEEAGPEPAGSGLALRELDLSDNEIAKVRLFDLIGNRPRLKQNLLSRTFAFISSHSS</sequence>
<name>A0A167QZ89_CALVF</name>
<dbReference type="InterPro" id="IPR032675">
    <property type="entry name" value="LRR_dom_sf"/>
</dbReference>
<dbReference type="AlphaFoldDB" id="A0A167QZ89"/>
<dbReference type="InterPro" id="IPR001611">
    <property type="entry name" value="Leu-rich_rpt"/>
</dbReference>
<keyword evidence="1" id="KW-0433">Leucine-rich repeat</keyword>
<dbReference type="EMBL" id="KV417269">
    <property type="protein sequence ID" value="KZP00402.1"/>
    <property type="molecule type" value="Genomic_DNA"/>
</dbReference>
<dbReference type="InterPro" id="IPR050216">
    <property type="entry name" value="LRR_domain-containing"/>
</dbReference>
<gene>
    <name evidence="4" type="ORF">CALVIDRAFT_560381</name>
</gene>
<organism evidence="4 5">
    <name type="scientific">Calocera viscosa (strain TUFC12733)</name>
    <dbReference type="NCBI Taxonomy" id="1330018"/>
    <lineage>
        <taxon>Eukaryota</taxon>
        <taxon>Fungi</taxon>
        <taxon>Dikarya</taxon>
        <taxon>Basidiomycota</taxon>
        <taxon>Agaricomycotina</taxon>
        <taxon>Dacrymycetes</taxon>
        <taxon>Dacrymycetales</taxon>
        <taxon>Dacrymycetaceae</taxon>
        <taxon>Calocera</taxon>
    </lineage>
</organism>
<evidence type="ECO:0000313" key="5">
    <source>
        <dbReference type="Proteomes" id="UP000076738"/>
    </source>
</evidence>
<dbReference type="OrthoDB" id="1517790at2759"/>
<dbReference type="PANTHER" id="PTHR48051:SF1">
    <property type="entry name" value="RAS SUPPRESSOR PROTEIN 1"/>
    <property type="match status" value="1"/>
</dbReference>
<protein>
    <submittedName>
        <fullName evidence="4">L domain-like protein</fullName>
    </submittedName>
</protein>
<feature type="region of interest" description="Disordered" evidence="3">
    <location>
        <begin position="297"/>
        <end position="342"/>
    </location>
</feature>
<dbReference type="GO" id="GO:0005737">
    <property type="term" value="C:cytoplasm"/>
    <property type="evidence" value="ECO:0007669"/>
    <property type="project" value="TreeGrafter"/>
</dbReference>
<dbReference type="PRINTS" id="PR00019">
    <property type="entry name" value="LEURICHRPT"/>
</dbReference>
<evidence type="ECO:0000256" key="1">
    <source>
        <dbReference type="ARBA" id="ARBA00022614"/>
    </source>
</evidence>
<dbReference type="Gene3D" id="3.80.10.10">
    <property type="entry name" value="Ribonuclease Inhibitor"/>
    <property type="match status" value="3"/>
</dbReference>
<dbReference type="PANTHER" id="PTHR48051">
    <property type="match status" value="1"/>
</dbReference>
<feature type="compositionally biased region" description="Basic and acidic residues" evidence="3">
    <location>
        <begin position="313"/>
        <end position="327"/>
    </location>
</feature>
<evidence type="ECO:0000313" key="4">
    <source>
        <dbReference type="EMBL" id="KZP00402.1"/>
    </source>
</evidence>